<evidence type="ECO:0000313" key="3">
    <source>
        <dbReference type="EMBL" id="MBA8847988.1"/>
    </source>
</evidence>
<dbReference type="Pfam" id="PF04075">
    <property type="entry name" value="F420H2_quin_red"/>
    <property type="match status" value="1"/>
</dbReference>
<sequence>MPLTGEYAPSTSEWAREQAELYERTNGQEGNDLRGRPIIVLTTLGAASGKLRKTALMRVEHEGDYLVVASKGGAPDHPSWHRNLVAHPLCELRDMDDRRDYRARELADGTERELWWERACAVWPDYAEYQRKTERRIPIWVLEAVTEDAGDS</sequence>
<accession>A0A839EED8</accession>
<dbReference type="GO" id="GO:0016491">
    <property type="term" value="F:oxidoreductase activity"/>
    <property type="evidence" value="ECO:0007669"/>
    <property type="project" value="InterPro"/>
</dbReference>
<dbReference type="RefSeq" id="WP_182490799.1">
    <property type="nucleotide sequence ID" value="NZ_BAAAOV010000001.1"/>
</dbReference>
<evidence type="ECO:0000256" key="2">
    <source>
        <dbReference type="ARBA" id="ARBA00049106"/>
    </source>
</evidence>
<evidence type="ECO:0000256" key="1">
    <source>
        <dbReference type="ARBA" id="ARBA00008710"/>
    </source>
</evidence>
<name>A0A839EED8_9MICO</name>
<dbReference type="Gene3D" id="2.30.110.10">
    <property type="entry name" value="Electron Transport, Fmn-binding Protein, Chain A"/>
    <property type="match status" value="1"/>
</dbReference>
<dbReference type="InterPro" id="IPR012349">
    <property type="entry name" value="Split_barrel_FMN-bd"/>
</dbReference>
<dbReference type="GO" id="GO:0070967">
    <property type="term" value="F:coenzyme F420 binding"/>
    <property type="evidence" value="ECO:0007669"/>
    <property type="project" value="TreeGrafter"/>
</dbReference>
<protein>
    <submittedName>
        <fullName evidence="3">Deazaflavin-dependent oxidoreductase (Nitroreductase family)</fullName>
    </submittedName>
</protein>
<comment type="similarity">
    <text evidence="1">Belongs to the F420H(2)-dependent quinone reductase family.</text>
</comment>
<organism evidence="3 4">
    <name type="scientific">Microcella alkalica</name>
    <dbReference type="NCBI Taxonomy" id="355930"/>
    <lineage>
        <taxon>Bacteria</taxon>
        <taxon>Bacillati</taxon>
        <taxon>Actinomycetota</taxon>
        <taxon>Actinomycetes</taxon>
        <taxon>Micrococcales</taxon>
        <taxon>Microbacteriaceae</taxon>
        <taxon>Microcella</taxon>
    </lineage>
</organism>
<dbReference type="Proteomes" id="UP000585905">
    <property type="component" value="Unassembled WGS sequence"/>
</dbReference>
<comment type="caution">
    <text evidence="3">The sequence shown here is derived from an EMBL/GenBank/DDBJ whole genome shotgun (WGS) entry which is preliminary data.</text>
</comment>
<proteinExistence type="inferred from homology"/>
<keyword evidence="4" id="KW-1185">Reference proteome</keyword>
<comment type="catalytic activity">
    <reaction evidence="2">
        <text>oxidized coenzyme F420-(gamma-L-Glu)(n) + a quinol + H(+) = reduced coenzyme F420-(gamma-L-Glu)(n) + a quinone</text>
        <dbReference type="Rhea" id="RHEA:39663"/>
        <dbReference type="Rhea" id="RHEA-COMP:12939"/>
        <dbReference type="Rhea" id="RHEA-COMP:14378"/>
        <dbReference type="ChEBI" id="CHEBI:15378"/>
        <dbReference type="ChEBI" id="CHEBI:24646"/>
        <dbReference type="ChEBI" id="CHEBI:132124"/>
        <dbReference type="ChEBI" id="CHEBI:133980"/>
        <dbReference type="ChEBI" id="CHEBI:139511"/>
    </reaction>
</comment>
<dbReference type="GO" id="GO:0005886">
    <property type="term" value="C:plasma membrane"/>
    <property type="evidence" value="ECO:0007669"/>
    <property type="project" value="TreeGrafter"/>
</dbReference>
<reference evidence="3 4" key="1">
    <citation type="submission" date="2020-07" db="EMBL/GenBank/DDBJ databases">
        <title>Sequencing the genomes of 1000 actinobacteria strains.</title>
        <authorList>
            <person name="Klenk H.-P."/>
        </authorList>
    </citation>
    <scope>NUCLEOTIDE SEQUENCE [LARGE SCALE GENOMIC DNA]</scope>
    <source>
        <strain evidence="3 4">DSM 19663</strain>
    </source>
</reference>
<dbReference type="PANTHER" id="PTHR39428:SF3">
    <property type="entry name" value="DEAZAFLAVIN-DEPENDENT NITROREDUCTASE"/>
    <property type="match status" value="1"/>
</dbReference>
<dbReference type="AlphaFoldDB" id="A0A839EED8"/>
<dbReference type="InterPro" id="IPR004378">
    <property type="entry name" value="F420H2_quin_Rdtase"/>
</dbReference>
<gene>
    <name evidence="3" type="ORF">FHX53_001580</name>
</gene>
<evidence type="ECO:0000313" key="4">
    <source>
        <dbReference type="Proteomes" id="UP000585905"/>
    </source>
</evidence>
<dbReference type="PANTHER" id="PTHR39428">
    <property type="entry name" value="F420H(2)-DEPENDENT QUINONE REDUCTASE RV1261C"/>
    <property type="match status" value="1"/>
</dbReference>
<dbReference type="NCBIfam" id="TIGR00026">
    <property type="entry name" value="hi_GC_TIGR00026"/>
    <property type="match status" value="1"/>
</dbReference>
<dbReference type="EMBL" id="JACGWX010000003">
    <property type="protein sequence ID" value="MBA8847988.1"/>
    <property type="molecule type" value="Genomic_DNA"/>
</dbReference>